<keyword evidence="1" id="KW-0805">Transcription regulation</keyword>
<dbReference type="InterPro" id="IPR018060">
    <property type="entry name" value="HTH_AraC"/>
</dbReference>
<dbReference type="PRINTS" id="PR00032">
    <property type="entry name" value="HTHARAC"/>
</dbReference>
<evidence type="ECO:0000256" key="3">
    <source>
        <dbReference type="ARBA" id="ARBA00023163"/>
    </source>
</evidence>
<evidence type="ECO:0000256" key="1">
    <source>
        <dbReference type="ARBA" id="ARBA00023015"/>
    </source>
</evidence>
<dbReference type="Gene3D" id="2.60.120.280">
    <property type="entry name" value="Regulatory protein AraC"/>
    <property type="match status" value="1"/>
</dbReference>
<gene>
    <name evidence="5" type="ORF">J2Z32_001451</name>
</gene>
<dbReference type="Proteomes" id="UP001519272">
    <property type="component" value="Unassembled WGS sequence"/>
</dbReference>
<comment type="caution">
    <text evidence="5">The sequence shown here is derived from an EMBL/GenBank/DDBJ whole genome shotgun (WGS) entry which is preliminary data.</text>
</comment>
<dbReference type="InterPro" id="IPR003313">
    <property type="entry name" value="AraC-bd"/>
</dbReference>
<keyword evidence="3" id="KW-0804">Transcription</keyword>
<evidence type="ECO:0000259" key="4">
    <source>
        <dbReference type="PROSITE" id="PS01124"/>
    </source>
</evidence>
<keyword evidence="2" id="KW-0238">DNA-binding</keyword>
<dbReference type="PROSITE" id="PS01124">
    <property type="entry name" value="HTH_ARAC_FAMILY_2"/>
    <property type="match status" value="1"/>
</dbReference>
<name>A0ABS4FQH2_9BACL</name>
<dbReference type="Pfam" id="PF02311">
    <property type="entry name" value="AraC_binding"/>
    <property type="match status" value="1"/>
</dbReference>
<evidence type="ECO:0000256" key="2">
    <source>
        <dbReference type="ARBA" id="ARBA00023125"/>
    </source>
</evidence>
<dbReference type="SMART" id="SM00342">
    <property type="entry name" value="HTH_ARAC"/>
    <property type="match status" value="1"/>
</dbReference>
<keyword evidence="6" id="KW-1185">Reference proteome</keyword>
<evidence type="ECO:0000313" key="6">
    <source>
        <dbReference type="Proteomes" id="UP001519272"/>
    </source>
</evidence>
<dbReference type="PANTHER" id="PTHR43280">
    <property type="entry name" value="ARAC-FAMILY TRANSCRIPTIONAL REGULATOR"/>
    <property type="match status" value="1"/>
</dbReference>
<dbReference type="InterPro" id="IPR037923">
    <property type="entry name" value="HTH-like"/>
</dbReference>
<dbReference type="PANTHER" id="PTHR43280:SF30">
    <property type="entry name" value="MMSAB OPERON REGULATORY PROTEIN"/>
    <property type="match status" value="1"/>
</dbReference>
<dbReference type="InterPro" id="IPR009057">
    <property type="entry name" value="Homeodomain-like_sf"/>
</dbReference>
<proteinExistence type="predicted"/>
<dbReference type="PROSITE" id="PS00041">
    <property type="entry name" value="HTH_ARAC_FAMILY_1"/>
    <property type="match status" value="1"/>
</dbReference>
<dbReference type="SUPFAM" id="SSF51215">
    <property type="entry name" value="Regulatory protein AraC"/>
    <property type="match status" value="1"/>
</dbReference>
<protein>
    <submittedName>
        <fullName evidence="5">AraC-like DNA-binding protein</fullName>
    </submittedName>
</protein>
<dbReference type="InterPro" id="IPR018062">
    <property type="entry name" value="HTH_AraC-typ_CS"/>
</dbReference>
<accession>A0ABS4FQH2</accession>
<reference evidence="5 6" key="1">
    <citation type="submission" date="2021-03" db="EMBL/GenBank/DDBJ databases">
        <title>Genomic Encyclopedia of Type Strains, Phase IV (KMG-IV): sequencing the most valuable type-strain genomes for metagenomic binning, comparative biology and taxonomic classification.</title>
        <authorList>
            <person name="Goeker M."/>
        </authorList>
    </citation>
    <scope>NUCLEOTIDE SEQUENCE [LARGE SCALE GENOMIC DNA]</scope>
    <source>
        <strain evidence="5 6">DSM 14349</strain>
    </source>
</reference>
<dbReference type="SUPFAM" id="SSF46689">
    <property type="entry name" value="Homeodomain-like"/>
    <property type="match status" value="2"/>
</dbReference>
<organism evidence="5 6">
    <name type="scientific">Paenibacillus turicensis</name>
    <dbReference type="NCBI Taxonomy" id="160487"/>
    <lineage>
        <taxon>Bacteria</taxon>
        <taxon>Bacillati</taxon>
        <taxon>Bacillota</taxon>
        <taxon>Bacilli</taxon>
        <taxon>Bacillales</taxon>
        <taxon>Paenibacillaceae</taxon>
        <taxon>Paenibacillus</taxon>
    </lineage>
</organism>
<dbReference type="Gene3D" id="1.10.10.60">
    <property type="entry name" value="Homeodomain-like"/>
    <property type="match status" value="2"/>
</dbReference>
<dbReference type="Pfam" id="PF12833">
    <property type="entry name" value="HTH_18"/>
    <property type="match status" value="1"/>
</dbReference>
<feature type="domain" description="HTH araC/xylS-type" evidence="4">
    <location>
        <begin position="182"/>
        <end position="281"/>
    </location>
</feature>
<dbReference type="InterPro" id="IPR020449">
    <property type="entry name" value="Tscrpt_reg_AraC-type_HTH"/>
</dbReference>
<evidence type="ECO:0000313" key="5">
    <source>
        <dbReference type="EMBL" id="MBP1904827.1"/>
    </source>
</evidence>
<dbReference type="CDD" id="cd06986">
    <property type="entry name" value="cupin_MmsR-like_N"/>
    <property type="match status" value="1"/>
</dbReference>
<dbReference type="EMBL" id="JAGGKG010000005">
    <property type="protein sequence ID" value="MBP1904827.1"/>
    <property type="molecule type" value="Genomic_DNA"/>
</dbReference>
<dbReference type="RefSeq" id="WP_210088499.1">
    <property type="nucleotide sequence ID" value="NZ_JAGGKG010000005.1"/>
</dbReference>
<sequence>MADVTYYSAANPEGDADSNSNLHVLFAGASQTEAEHKLGPKIYNYYLLHFIEHGKGQFVNDSIVYTLQAGDCFLIPPNQLVSYASDPIEPWRYRWIAFSGAGAEALIQEAGFTPQITVFTPGADSEISKMLFEVLEAFHNRKLGANLLSLGYLYLIMGEAKETLLKDSPIPVGETVVQRIVKQMIHYMSSQYAYPISIEQMCHSLGYNRAYLSRIFRKETGTTPVSYLLKLRIEKSRQLLRSKPELSIEQIAASVGMTDPLYFSRQFRKIYGKSPSDYRKSVTRKS</sequence>